<feature type="transmembrane region" description="Helical" evidence="12">
    <location>
        <begin position="366"/>
        <end position="388"/>
    </location>
</feature>
<gene>
    <name evidence="14" type="ordered locus">SpiGrapes_2612</name>
</gene>
<dbReference type="Pfam" id="PF00528">
    <property type="entry name" value="BPD_transp_1"/>
    <property type="match status" value="1"/>
</dbReference>
<keyword evidence="2 12" id="KW-0813">Transport</keyword>
<dbReference type="GO" id="GO:0015031">
    <property type="term" value="P:protein transport"/>
    <property type="evidence" value="ECO:0007669"/>
    <property type="project" value="UniProtKB-KW"/>
</dbReference>
<evidence type="ECO:0000256" key="6">
    <source>
        <dbReference type="ARBA" id="ARBA00022856"/>
    </source>
</evidence>
<evidence type="ECO:0000256" key="4">
    <source>
        <dbReference type="ARBA" id="ARBA00022519"/>
    </source>
</evidence>
<keyword evidence="15" id="KW-1185">Reference proteome</keyword>
<dbReference type="SUPFAM" id="SSF161098">
    <property type="entry name" value="MetI-like"/>
    <property type="match status" value="1"/>
</dbReference>
<comment type="subcellular location">
    <subcellularLocation>
        <location evidence="1">Cell inner membrane</location>
        <topology evidence="1">Multi-pass membrane protein</topology>
    </subcellularLocation>
    <subcellularLocation>
        <location evidence="12">Cell membrane</location>
        <topology evidence="12">Multi-pass membrane protein</topology>
    </subcellularLocation>
</comment>
<dbReference type="InterPro" id="IPR050366">
    <property type="entry name" value="BP-dependent_transpt_permease"/>
</dbReference>
<dbReference type="InterPro" id="IPR025966">
    <property type="entry name" value="OppC_N"/>
</dbReference>
<keyword evidence="7" id="KW-0653">Protein transport</keyword>
<reference evidence="14 15" key="1">
    <citation type="submission" date="2011-11" db="EMBL/GenBank/DDBJ databases">
        <title>Complete sequence of Spirochaeta sp. grapes.</title>
        <authorList>
            <consortium name="US DOE Joint Genome Institute"/>
            <person name="Lucas S."/>
            <person name="Han J."/>
            <person name="Lapidus A."/>
            <person name="Cheng J.-F."/>
            <person name="Goodwin L."/>
            <person name="Pitluck S."/>
            <person name="Peters L."/>
            <person name="Ovchinnikova G."/>
            <person name="Munk A.C."/>
            <person name="Detter J.C."/>
            <person name="Han C."/>
            <person name="Tapia R."/>
            <person name="Land M."/>
            <person name="Hauser L."/>
            <person name="Kyrpides N."/>
            <person name="Ivanova N."/>
            <person name="Pagani I."/>
            <person name="Ritalahtilisa K."/>
            <person name="Loeffler F."/>
            <person name="Woyke T."/>
        </authorList>
    </citation>
    <scope>NUCLEOTIDE SEQUENCE [LARGE SCALE GENOMIC DNA]</scope>
    <source>
        <strain evidence="15">ATCC BAA-1885 / DSM 22778 / Grapes</strain>
    </source>
</reference>
<proteinExistence type="inferred from homology"/>
<evidence type="ECO:0000256" key="2">
    <source>
        <dbReference type="ARBA" id="ARBA00022448"/>
    </source>
</evidence>
<evidence type="ECO:0000313" key="14">
    <source>
        <dbReference type="EMBL" id="AEV30373.1"/>
    </source>
</evidence>
<keyword evidence="3" id="KW-1003">Cell membrane</keyword>
<dbReference type="eggNOG" id="COG1173">
    <property type="taxonomic scope" value="Bacteria"/>
</dbReference>
<evidence type="ECO:0000256" key="11">
    <source>
        <dbReference type="ARBA" id="ARBA00072251"/>
    </source>
</evidence>
<organism evidence="14 15">
    <name type="scientific">Sphaerochaeta pleomorpha (strain ATCC BAA-1885 / DSM 22778 / Grapes)</name>
    <dbReference type="NCBI Taxonomy" id="158190"/>
    <lineage>
        <taxon>Bacteria</taxon>
        <taxon>Pseudomonadati</taxon>
        <taxon>Spirochaetota</taxon>
        <taxon>Spirochaetia</taxon>
        <taxon>Spirochaetales</taxon>
        <taxon>Sphaerochaetaceae</taxon>
        <taxon>Sphaerochaeta</taxon>
    </lineage>
</organism>
<dbReference type="PANTHER" id="PTHR43386">
    <property type="entry name" value="OLIGOPEPTIDE TRANSPORT SYSTEM PERMEASE PROTEIN APPC"/>
    <property type="match status" value="1"/>
</dbReference>
<feature type="transmembrane region" description="Helical" evidence="12">
    <location>
        <begin position="502"/>
        <end position="520"/>
    </location>
</feature>
<evidence type="ECO:0000256" key="1">
    <source>
        <dbReference type="ARBA" id="ARBA00004429"/>
    </source>
</evidence>
<evidence type="ECO:0000259" key="13">
    <source>
        <dbReference type="PROSITE" id="PS50928"/>
    </source>
</evidence>
<keyword evidence="5 12" id="KW-0812">Transmembrane</keyword>
<keyword evidence="8 12" id="KW-1133">Transmembrane helix</keyword>
<dbReference type="GO" id="GO:0005886">
    <property type="term" value="C:plasma membrane"/>
    <property type="evidence" value="ECO:0007669"/>
    <property type="project" value="UniProtKB-SubCell"/>
</dbReference>
<dbReference type="Proteomes" id="UP000005632">
    <property type="component" value="Chromosome"/>
</dbReference>
<dbReference type="STRING" id="158190.SpiGrapes_2612"/>
<dbReference type="InterPro" id="IPR000515">
    <property type="entry name" value="MetI-like"/>
</dbReference>
<dbReference type="PANTHER" id="PTHR43386:SF2">
    <property type="entry name" value="OLIGOPEPTIDE TRANSPORT SYSTEM PERMEASE PROTEIN OPPC"/>
    <property type="match status" value="1"/>
</dbReference>
<dbReference type="Pfam" id="PF12911">
    <property type="entry name" value="OppC_N"/>
    <property type="match status" value="1"/>
</dbReference>
<dbReference type="EMBL" id="CP003155">
    <property type="protein sequence ID" value="AEV30373.1"/>
    <property type="molecule type" value="Genomic_DNA"/>
</dbReference>
<evidence type="ECO:0000256" key="8">
    <source>
        <dbReference type="ARBA" id="ARBA00022989"/>
    </source>
</evidence>
<keyword evidence="4" id="KW-0997">Cell inner membrane</keyword>
<dbReference type="CDD" id="cd06261">
    <property type="entry name" value="TM_PBP2"/>
    <property type="match status" value="1"/>
</dbReference>
<dbReference type="GO" id="GO:0055085">
    <property type="term" value="P:transmembrane transport"/>
    <property type="evidence" value="ECO:0007669"/>
    <property type="project" value="InterPro"/>
</dbReference>
<name>G8QUR5_SPHPG</name>
<sequence>MNLKKKDSKVESLNEFEQTIVGNSLGKDAWKRLKKNKMAVLGMIIVIIYTLLATFATFLPIYPYDEIILDHQHLPPTLNTTAGELMMKTKLEEVYFKAWKSGSLKVTDEQSAQIKQWIADNQITQVWDFSYKEGQRQLAAGTFTFSSSDQKSIDRLQKRIDTELLVSVKKVFWKDSETGKISQLGKMSYDEILPIYAASNNVTVESLREQSNQEVRSQVLNDLKSKTPGLSDEDYAANLEIELKTMGSKGFDTIAKTNLLGKITTQITRSTEKTLAQEIKDGTAVFPMKKTIQVSENLTAQIEASKKHSRHYLLGTDYSGRDMLSRIIYGGQVSIAIGFIGTLTSVLLGILLGALAGYLGGKVDFFLMRLVDIMYGLPYMLLVIISMAIFGRNILNLFIALALVSWLTIARMVRGQVMSLKNSEFVEAARSMGASTWRIIFRHMVPNSLSIIIVYSTLRIPAFIMQESFLSFLGLGVQAPYASWGSLVGDAVTGMTLYPWKLIFPALAMTIFLFAMNFFGDGLRDAFDPQSKNQL</sequence>
<dbReference type="InterPro" id="IPR035906">
    <property type="entry name" value="MetI-like_sf"/>
</dbReference>
<evidence type="ECO:0000313" key="15">
    <source>
        <dbReference type="Proteomes" id="UP000005632"/>
    </source>
</evidence>
<dbReference type="HOGENOM" id="CLU_028518_1_1_12"/>
<dbReference type="PROSITE" id="PS50928">
    <property type="entry name" value="ABC_TM1"/>
    <property type="match status" value="1"/>
</dbReference>
<feature type="transmembrane region" description="Helical" evidence="12">
    <location>
        <begin position="444"/>
        <end position="464"/>
    </location>
</feature>
<keyword evidence="6" id="KW-0571">Peptide transport</keyword>
<evidence type="ECO:0000256" key="3">
    <source>
        <dbReference type="ARBA" id="ARBA00022475"/>
    </source>
</evidence>
<dbReference type="Gene3D" id="1.10.3720.10">
    <property type="entry name" value="MetI-like"/>
    <property type="match status" value="1"/>
</dbReference>
<dbReference type="AlphaFoldDB" id="G8QUR5"/>
<dbReference type="GO" id="GO:0015833">
    <property type="term" value="P:peptide transport"/>
    <property type="evidence" value="ECO:0007669"/>
    <property type="project" value="UniProtKB-KW"/>
</dbReference>
<feature type="domain" description="ABC transmembrane type-1" evidence="13">
    <location>
        <begin position="331"/>
        <end position="520"/>
    </location>
</feature>
<evidence type="ECO:0000256" key="10">
    <source>
        <dbReference type="ARBA" id="ARBA00024202"/>
    </source>
</evidence>
<protein>
    <recommendedName>
        <fullName evidence="11">Oligopeptide transport system permease protein OppC</fullName>
    </recommendedName>
</protein>
<evidence type="ECO:0000256" key="5">
    <source>
        <dbReference type="ARBA" id="ARBA00022692"/>
    </source>
</evidence>
<keyword evidence="9 12" id="KW-0472">Membrane</keyword>
<dbReference type="KEGG" id="sgp:SpiGrapes_2612"/>
<feature type="transmembrane region" description="Helical" evidence="12">
    <location>
        <begin position="335"/>
        <end position="359"/>
    </location>
</feature>
<evidence type="ECO:0000256" key="9">
    <source>
        <dbReference type="ARBA" id="ARBA00023136"/>
    </source>
</evidence>
<comment type="similarity">
    <text evidence="10">Belongs to the binding-protein-dependent transport system permease family. OppBC subfamily.</text>
</comment>
<evidence type="ECO:0000256" key="12">
    <source>
        <dbReference type="RuleBase" id="RU363032"/>
    </source>
</evidence>
<evidence type="ECO:0000256" key="7">
    <source>
        <dbReference type="ARBA" id="ARBA00022927"/>
    </source>
</evidence>
<feature type="transmembrane region" description="Helical" evidence="12">
    <location>
        <begin position="394"/>
        <end position="413"/>
    </location>
</feature>
<dbReference type="OrthoDB" id="9783218at2"/>
<accession>G8QUR5</accession>
<feature type="transmembrane region" description="Helical" evidence="12">
    <location>
        <begin position="40"/>
        <end position="62"/>
    </location>
</feature>